<dbReference type="PRINTS" id="PR00974">
    <property type="entry name" value="RIBOSOMALS18"/>
</dbReference>
<dbReference type="STRING" id="1679444.PYTT_1593"/>
<evidence type="ECO:0000256" key="3">
    <source>
        <dbReference type="ARBA" id="ARBA00023274"/>
    </source>
</evidence>
<name>A0A1H6LVR3_9BACT</name>
<comment type="similarity">
    <text evidence="1 4">Belongs to the bacterial ribosomal protein bS18 family.</text>
</comment>
<dbReference type="EMBL" id="LT629973">
    <property type="protein sequence ID" value="SEH90570.1"/>
    <property type="molecule type" value="Genomic_DNA"/>
</dbReference>
<dbReference type="PANTHER" id="PTHR13479">
    <property type="entry name" value="30S RIBOSOMAL PROTEIN S18"/>
    <property type="match status" value="1"/>
</dbReference>
<dbReference type="SUPFAM" id="SSF46911">
    <property type="entry name" value="Ribosomal protein S18"/>
    <property type="match status" value="1"/>
</dbReference>
<dbReference type="GO" id="GO:1990904">
    <property type="term" value="C:ribonucleoprotein complex"/>
    <property type="evidence" value="ECO:0007669"/>
    <property type="project" value="UniProtKB-KW"/>
</dbReference>
<organism evidence="5 6">
    <name type="scientific">Akkermansia glycaniphila</name>
    <dbReference type="NCBI Taxonomy" id="1679444"/>
    <lineage>
        <taxon>Bacteria</taxon>
        <taxon>Pseudomonadati</taxon>
        <taxon>Verrucomicrobiota</taxon>
        <taxon>Verrucomicrobiia</taxon>
        <taxon>Verrucomicrobiales</taxon>
        <taxon>Akkermansiaceae</taxon>
        <taxon>Akkermansia</taxon>
    </lineage>
</organism>
<dbReference type="Proteomes" id="UP000176204">
    <property type="component" value="Chromosome I"/>
</dbReference>
<evidence type="ECO:0000256" key="2">
    <source>
        <dbReference type="ARBA" id="ARBA00022980"/>
    </source>
</evidence>
<dbReference type="Gene3D" id="4.10.640.10">
    <property type="entry name" value="Ribosomal protein S18"/>
    <property type="match status" value="1"/>
</dbReference>
<evidence type="ECO:0000256" key="4">
    <source>
        <dbReference type="RuleBase" id="RU003910"/>
    </source>
</evidence>
<dbReference type="PANTHER" id="PTHR13479:SF40">
    <property type="entry name" value="SMALL RIBOSOMAL SUBUNIT PROTEIN BS18M"/>
    <property type="match status" value="1"/>
</dbReference>
<dbReference type="GO" id="GO:0070181">
    <property type="term" value="F:small ribosomal subunit rRNA binding"/>
    <property type="evidence" value="ECO:0007669"/>
    <property type="project" value="TreeGrafter"/>
</dbReference>
<evidence type="ECO:0000313" key="5">
    <source>
        <dbReference type="EMBL" id="SEH90570.1"/>
    </source>
</evidence>
<dbReference type="OrthoDB" id="9812008at2"/>
<dbReference type="NCBIfam" id="TIGR00165">
    <property type="entry name" value="S18"/>
    <property type="match status" value="1"/>
</dbReference>
<protein>
    <submittedName>
        <fullName evidence="5">Ribosomal protein s18</fullName>
    </submittedName>
</protein>
<evidence type="ECO:0000256" key="1">
    <source>
        <dbReference type="ARBA" id="ARBA00005589"/>
    </source>
</evidence>
<dbReference type="GO" id="GO:0003735">
    <property type="term" value="F:structural constituent of ribosome"/>
    <property type="evidence" value="ECO:0007669"/>
    <property type="project" value="InterPro"/>
</dbReference>
<dbReference type="GO" id="GO:0006412">
    <property type="term" value="P:translation"/>
    <property type="evidence" value="ECO:0007669"/>
    <property type="project" value="InterPro"/>
</dbReference>
<accession>A0A1H6LVR3</accession>
<keyword evidence="2 4" id="KW-0689">Ribosomal protein</keyword>
<dbReference type="InterPro" id="IPR001648">
    <property type="entry name" value="Ribosomal_bS18"/>
</dbReference>
<reference evidence="6" key="1">
    <citation type="submission" date="2016-09" db="EMBL/GenBank/DDBJ databases">
        <authorList>
            <person name="Koehorst J."/>
        </authorList>
    </citation>
    <scope>NUCLEOTIDE SEQUENCE [LARGE SCALE GENOMIC DNA]</scope>
</reference>
<dbReference type="AlphaFoldDB" id="A0A1H6LVR3"/>
<dbReference type="KEGG" id="agl:PYTT_1593"/>
<gene>
    <name evidence="5" type="ORF">PYTT_1593</name>
</gene>
<keyword evidence="6" id="KW-1185">Reference proteome</keyword>
<dbReference type="GO" id="GO:0005840">
    <property type="term" value="C:ribosome"/>
    <property type="evidence" value="ECO:0007669"/>
    <property type="project" value="UniProtKB-KW"/>
</dbReference>
<dbReference type="InterPro" id="IPR036870">
    <property type="entry name" value="Ribosomal_bS18_sf"/>
</dbReference>
<keyword evidence="3 4" id="KW-0687">Ribonucleoprotein</keyword>
<dbReference type="Pfam" id="PF01084">
    <property type="entry name" value="Ribosomal_S18"/>
    <property type="match status" value="1"/>
</dbReference>
<sequence>MINEFKSVQRRIRFRTCNKTMLRRRLDIPKDAVDMLNPEFLSKFTSETGKILPRRVTGVSAKMHRKITREIRRARAVNLLP</sequence>
<proteinExistence type="inferred from homology"/>
<evidence type="ECO:0000313" key="6">
    <source>
        <dbReference type="Proteomes" id="UP000176204"/>
    </source>
</evidence>